<proteinExistence type="predicted"/>
<dbReference type="AlphaFoldDB" id="A0A8J8B2Q6"/>
<sequence length="192" mass="21531">MKIVCLGDSLTFGYGVHPRENWINLLNKANHHEFINKGINGDTTGGMLSRFQKDVVEEKPASVFLMGGLNDFITGGDLGMVKSNLMAMVHQAHHNGIRPIVGIPFTGDPAKIREDWRKLTDFESVKELASAYREWILLFCSVFQVSCIDLFDIFTDEYAAADDREYFLDGLHPNSSGQKIIADKIGKFFIIS</sequence>
<protein>
    <submittedName>
        <fullName evidence="2">Arylesterase</fullName>
    </submittedName>
</protein>
<dbReference type="InterPro" id="IPR051532">
    <property type="entry name" value="Ester_Hydrolysis_Enzymes"/>
</dbReference>
<dbReference type="PANTHER" id="PTHR30383">
    <property type="entry name" value="THIOESTERASE 1/PROTEASE 1/LYSOPHOSPHOLIPASE L1"/>
    <property type="match status" value="1"/>
</dbReference>
<dbReference type="InterPro" id="IPR013830">
    <property type="entry name" value="SGNH_hydro"/>
</dbReference>
<organism evidence="2 3">
    <name type="scientific">Sinanaerobacter chloroacetimidivorans</name>
    <dbReference type="NCBI Taxonomy" id="2818044"/>
    <lineage>
        <taxon>Bacteria</taxon>
        <taxon>Bacillati</taxon>
        <taxon>Bacillota</taxon>
        <taxon>Clostridia</taxon>
        <taxon>Peptostreptococcales</taxon>
        <taxon>Anaerovoracaceae</taxon>
        <taxon>Sinanaerobacter</taxon>
    </lineage>
</organism>
<evidence type="ECO:0000313" key="2">
    <source>
        <dbReference type="EMBL" id="MBR0598972.1"/>
    </source>
</evidence>
<dbReference type="InterPro" id="IPR036514">
    <property type="entry name" value="SGNH_hydro_sf"/>
</dbReference>
<comment type="caution">
    <text evidence="2">The sequence shown here is derived from an EMBL/GenBank/DDBJ whole genome shotgun (WGS) entry which is preliminary data.</text>
</comment>
<dbReference type="SUPFAM" id="SSF52266">
    <property type="entry name" value="SGNH hydrolase"/>
    <property type="match status" value="1"/>
</dbReference>
<dbReference type="Proteomes" id="UP000675664">
    <property type="component" value="Unassembled WGS sequence"/>
</dbReference>
<dbReference type="Gene3D" id="3.40.50.1110">
    <property type="entry name" value="SGNH hydrolase"/>
    <property type="match status" value="1"/>
</dbReference>
<name>A0A8J8B2Q6_9FIRM</name>
<dbReference type="GO" id="GO:0004622">
    <property type="term" value="F:phosphatidylcholine lysophospholipase activity"/>
    <property type="evidence" value="ECO:0007669"/>
    <property type="project" value="TreeGrafter"/>
</dbReference>
<dbReference type="EMBL" id="JAGSND010000009">
    <property type="protein sequence ID" value="MBR0598972.1"/>
    <property type="molecule type" value="Genomic_DNA"/>
</dbReference>
<dbReference type="RefSeq" id="WP_227019098.1">
    <property type="nucleotide sequence ID" value="NZ_JAGSND010000009.1"/>
</dbReference>
<reference evidence="2" key="2">
    <citation type="submission" date="2021-04" db="EMBL/GenBank/DDBJ databases">
        <authorList>
            <person name="Liu J."/>
        </authorList>
    </citation>
    <scope>NUCLEOTIDE SEQUENCE</scope>
    <source>
        <strain evidence="2">BAD-6</strain>
    </source>
</reference>
<dbReference type="PANTHER" id="PTHR30383:SF5">
    <property type="entry name" value="SGNH HYDROLASE-TYPE ESTERASE DOMAIN-CONTAINING PROTEIN"/>
    <property type="match status" value="1"/>
</dbReference>
<accession>A0A8J8B2Q6</accession>
<dbReference type="Pfam" id="PF13472">
    <property type="entry name" value="Lipase_GDSL_2"/>
    <property type="match status" value="1"/>
</dbReference>
<evidence type="ECO:0000259" key="1">
    <source>
        <dbReference type="Pfam" id="PF13472"/>
    </source>
</evidence>
<evidence type="ECO:0000313" key="3">
    <source>
        <dbReference type="Proteomes" id="UP000675664"/>
    </source>
</evidence>
<keyword evidence="3" id="KW-1185">Reference proteome</keyword>
<reference evidence="2" key="1">
    <citation type="submission" date="2021-04" db="EMBL/GenBank/DDBJ databases">
        <title>Sinoanaerobacter chloroacetimidivorans sp. nov., an obligate anaerobic bacterium isolated from anaerobic sludge.</title>
        <authorList>
            <person name="Bao Y."/>
        </authorList>
    </citation>
    <scope>NUCLEOTIDE SEQUENCE</scope>
    <source>
        <strain evidence="2">BAD-6</strain>
    </source>
</reference>
<feature type="domain" description="SGNH hydrolase-type esterase" evidence="1">
    <location>
        <begin position="5"/>
        <end position="180"/>
    </location>
</feature>
<gene>
    <name evidence="2" type="ORF">KCX82_13870</name>
</gene>